<comment type="similarity">
    <text evidence="1 2">Belongs to the pirin family.</text>
</comment>
<dbReference type="InterPro" id="IPR014710">
    <property type="entry name" value="RmlC-like_jellyroll"/>
</dbReference>
<evidence type="ECO:0000256" key="1">
    <source>
        <dbReference type="ARBA" id="ARBA00008416"/>
    </source>
</evidence>
<dbReference type="Pfam" id="PF05726">
    <property type="entry name" value="Pirin_C"/>
    <property type="match status" value="1"/>
</dbReference>
<dbReference type="Pfam" id="PF02678">
    <property type="entry name" value="Pirin"/>
    <property type="match status" value="1"/>
</dbReference>
<feature type="region of interest" description="Disordered" evidence="3">
    <location>
        <begin position="317"/>
        <end position="346"/>
    </location>
</feature>
<dbReference type="InterPro" id="IPR008778">
    <property type="entry name" value="Pirin_C_dom"/>
</dbReference>
<organism evidence="6">
    <name type="scientific">Trichosporon asahii var. asahii (strain ATCC 90039 / CBS 2479 / JCM 2466 / KCTC 7840 / NBRC 103889/ NCYC 2677 / UAMH 7654)</name>
    <name type="common">Yeast</name>
    <dbReference type="NCBI Taxonomy" id="1186058"/>
    <lineage>
        <taxon>Eukaryota</taxon>
        <taxon>Fungi</taxon>
        <taxon>Dikarya</taxon>
        <taxon>Basidiomycota</taxon>
        <taxon>Agaricomycotina</taxon>
        <taxon>Tremellomycetes</taxon>
        <taxon>Trichosporonales</taxon>
        <taxon>Trichosporonaceae</taxon>
        <taxon>Trichosporon</taxon>
    </lineage>
</organism>
<dbReference type="Proteomes" id="UP000002748">
    <property type="component" value="Unassembled WGS sequence"/>
</dbReference>
<comment type="caution">
    <text evidence="6">The sequence shown here is derived from an EMBL/GenBank/DDBJ whole genome shotgun (WGS) entry which is preliminary data.</text>
</comment>
<sequence length="346" mass="37906">MASKGLGNVVELQRPWQGVGPFIFGSHHVDAYPAAAKGTLGPPAADLKGRNIGMDMRNASGTGWNMYHGEKIPGFPAHPHTGFETVSIVGSGTVDHADSLGAGARYGKGDVQWVTTGRGVVHSEMFPLLRDDAPNPFEMYQLWLNLPAAKKKVPAEFTMQWDEKIPIVRRETGQGCASVRVIAGSFDGVDPLPPPKNSYAADKEGDVAIWLIEMEPRSAIKLPAMNTDKTERMLYVHKGGAASIDGQTVTDGNGFKQTKNDRLTITNGPKHTTILVLQGVPINEPYVQRGPFVTNSEQELNQAFAEYQRTQFGGWPWDSDQPVYPRDEPRFAIHGKGQQKEYPTDK</sequence>
<dbReference type="AlphaFoldDB" id="J5TT68"/>
<dbReference type="InterPro" id="IPR012093">
    <property type="entry name" value="Pirin"/>
</dbReference>
<dbReference type="PANTHER" id="PTHR13903">
    <property type="entry name" value="PIRIN-RELATED"/>
    <property type="match status" value="1"/>
</dbReference>
<name>J5TT68_TRIAS</name>
<proteinExistence type="inferred from homology"/>
<feature type="domain" description="Pirin N-terminal" evidence="4">
    <location>
        <begin position="69"/>
        <end position="144"/>
    </location>
</feature>
<dbReference type="SUPFAM" id="SSF51182">
    <property type="entry name" value="RmlC-like cupins"/>
    <property type="match status" value="1"/>
</dbReference>
<dbReference type="OrthoDB" id="198735at2759"/>
<accession>J5TT68</accession>
<reference evidence="6" key="2">
    <citation type="journal article" date="2012" name="Eukaryot. Cell">
        <title>Draft genome sequence of CBS 2479, the standard type strain of Trichosporon asahii.</title>
        <authorList>
            <person name="Yang R.Y."/>
            <person name="Li H.T."/>
            <person name="Zhu H."/>
            <person name="Zhou G.P."/>
            <person name="Wang M."/>
            <person name="Wang L."/>
        </authorList>
    </citation>
    <scope>NUCLEOTIDE SEQUENCE [LARGE SCALE GENOMIC DNA]</scope>
</reference>
<dbReference type="RefSeq" id="XP_014184118.1">
    <property type="nucleotide sequence ID" value="XM_014328643.1"/>
</dbReference>
<evidence type="ECO:0000256" key="2">
    <source>
        <dbReference type="RuleBase" id="RU003457"/>
    </source>
</evidence>
<dbReference type="InterPro" id="IPR003829">
    <property type="entry name" value="Pirin_N_dom"/>
</dbReference>
<reference evidence="6" key="3">
    <citation type="submission" date="2012-07" db="EMBL/GenBank/DDBJ databases">
        <authorList>
            <person name="Yang R.-Y."/>
            <person name="Li H.-T."/>
            <person name="Zhu H."/>
            <person name="Zhou G.-P."/>
            <person name="Wang M."/>
            <person name="Wang L."/>
        </authorList>
    </citation>
    <scope>NUCLEOTIDE SEQUENCE</scope>
    <source>
        <strain evidence="6">CBS 2479</strain>
    </source>
</reference>
<evidence type="ECO:0000259" key="5">
    <source>
        <dbReference type="Pfam" id="PF05726"/>
    </source>
</evidence>
<evidence type="ECO:0000259" key="4">
    <source>
        <dbReference type="Pfam" id="PF02678"/>
    </source>
</evidence>
<dbReference type="KEGG" id="tasa:A1Q1_02731"/>
<reference evidence="6" key="1">
    <citation type="journal article" date="2003" name="Mycoses">
        <title>Disseminated trichosporonosis in China.</title>
        <authorList>
            <person name="Yang R."/>
            <person name="Ao J."/>
            <person name="Wang W."/>
            <person name="Song K."/>
            <person name="Li R."/>
            <person name="Wang D."/>
        </authorList>
    </citation>
    <scope>NUCLEOTIDE SEQUENCE [LARGE SCALE GENOMIC DNA]</scope>
    <source>
        <strain evidence="6">CBS 2479</strain>
    </source>
</reference>
<dbReference type="HOGENOM" id="CLU_833215_0_0_1"/>
<gene>
    <name evidence="6" type="ORF">A1Q1_02731</name>
</gene>
<protein>
    <submittedName>
        <fullName evidence="6">Pirin-like protein</fullName>
    </submittedName>
</protein>
<dbReference type="EMBL" id="ALBS01000020">
    <property type="protein sequence ID" value="EJT52681.1"/>
    <property type="molecule type" value="Genomic_DNA"/>
</dbReference>
<evidence type="ECO:0000313" key="6">
    <source>
        <dbReference type="EMBL" id="EJT52681.1"/>
    </source>
</evidence>
<dbReference type="VEuPathDB" id="FungiDB:A1Q1_02731"/>
<dbReference type="PANTHER" id="PTHR13903:SF8">
    <property type="entry name" value="PIRIN"/>
    <property type="match status" value="1"/>
</dbReference>
<evidence type="ECO:0000256" key="3">
    <source>
        <dbReference type="SAM" id="MobiDB-lite"/>
    </source>
</evidence>
<feature type="domain" description="Pirin C-terminal" evidence="5">
    <location>
        <begin position="212"/>
        <end position="313"/>
    </location>
</feature>
<dbReference type="Gene3D" id="2.60.120.10">
    <property type="entry name" value="Jelly Rolls"/>
    <property type="match status" value="2"/>
</dbReference>
<dbReference type="GeneID" id="25986244"/>
<dbReference type="InterPro" id="IPR011051">
    <property type="entry name" value="RmlC_Cupin_sf"/>
</dbReference>